<reference evidence="1 2" key="1">
    <citation type="submission" date="2022-08" db="EMBL/GenBank/DDBJ databases">
        <title>Reclassification of Massilia species as members of the genera Telluria, Duganella, Pseudoduganella, Mokoshia gen. nov. and Zemynaea gen. nov. using orthogonal and non-orthogonal genome-based approaches.</title>
        <authorList>
            <person name="Bowman J.P."/>
        </authorList>
    </citation>
    <scope>NUCLEOTIDE SEQUENCE [LARGE SCALE GENOMIC DNA]</scope>
    <source>
        <strain evidence="1 2">LMG 28164</strain>
    </source>
</reference>
<comment type="caution">
    <text evidence="1">The sequence shown here is derived from an EMBL/GenBank/DDBJ whole genome shotgun (WGS) entry which is preliminary data.</text>
</comment>
<dbReference type="Pfam" id="PF21716">
    <property type="entry name" value="dnstrm_HI1420"/>
    <property type="match status" value="1"/>
</dbReference>
<accession>A0ABT2A6X6</accession>
<name>A0ABT2A6X6_9BURK</name>
<evidence type="ECO:0000313" key="1">
    <source>
        <dbReference type="EMBL" id="MCS0589936.1"/>
    </source>
</evidence>
<evidence type="ECO:0000313" key="2">
    <source>
        <dbReference type="Proteomes" id="UP001205560"/>
    </source>
</evidence>
<protein>
    <recommendedName>
        <fullName evidence="3">Addiction module antidote protein</fullName>
    </recommendedName>
</protein>
<gene>
    <name evidence="1" type="ORF">NX782_12055</name>
</gene>
<dbReference type="InterPro" id="IPR014057">
    <property type="entry name" value="HI1420"/>
</dbReference>
<dbReference type="EMBL" id="JANUGX010000012">
    <property type="protein sequence ID" value="MCS0589936.1"/>
    <property type="molecule type" value="Genomic_DNA"/>
</dbReference>
<dbReference type="RefSeq" id="WP_258845710.1">
    <property type="nucleotide sequence ID" value="NZ_JANUGX010000012.1"/>
</dbReference>
<evidence type="ECO:0008006" key="3">
    <source>
        <dbReference type="Google" id="ProtNLM"/>
    </source>
</evidence>
<organism evidence="1 2">
    <name type="scientific">Massilia norwichensis</name>
    <dbReference type="NCBI Taxonomy" id="1442366"/>
    <lineage>
        <taxon>Bacteria</taxon>
        <taxon>Pseudomonadati</taxon>
        <taxon>Pseudomonadota</taxon>
        <taxon>Betaproteobacteria</taxon>
        <taxon>Burkholderiales</taxon>
        <taxon>Oxalobacteraceae</taxon>
        <taxon>Telluria group</taxon>
        <taxon>Massilia</taxon>
    </lineage>
</organism>
<sequence length="80" mass="8202">MNEELNTLEAVAAYLAAAFESGNAEAMTAALATVARSDGLPLLAAAASLPRAQLADAMLAGEMSLDTTLAIMKVIDLHMP</sequence>
<dbReference type="Proteomes" id="UP001205560">
    <property type="component" value="Unassembled WGS sequence"/>
</dbReference>
<keyword evidence="2" id="KW-1185">Reference proteome</keyword>
<proteinExistence type="predicted"/>